<reference evidence="2" key="1">
    <citation type="submission" date="2018-05" db="EMBL/GenBank/DDBJ databases">
        <authorList>
            <person name="Lanie J.A."/>
            <person name="Ng W.-L."/>
            <person name="Kazmierczak K.M."/>
            <person name="Andrzejewski T.M."/>
            <person name="Davidsen T.M."/>
            <person name="Wayne K.J."/>
            <person name="Tettelin H."/>
            <person name="Glass J.I."/>
            <person name="Rusch D."/>
            <person name="Podicherti R."/>
            <person name="Tsui H.-C.T."/>
            <person name="Winkler M.E."/>
        </authorList>
    </citation>
    <scope>NUCLEOTIDE SEQUENCE</scope>
</reference>
<dbReference type="PROSITE" id="PS51819">
    <property type="entry name" value="VOC"/>
    <property type="match status" value="1"/>
</dbReference>
<accession>A0A382CXW6</accession>
<protein>
    <recommendedName>
        <fullName evidence="1">VOC domain-containing protein</fullName>
    </recommendedName>
</protein>
<dbReference type="EMBL" id="UINC01036550">
    <property type="protein sequence ID" value="SVB30699.1"/>
    <property type="molecule type" value="Genomic_DNA"/>
</dbReference>
<gene>
    <name evidence="2" type="ORF">METZ01_LOCUS183553</name>
</gene>
<organism evidence="2">
    <name type="scientific">marine metagenome</name>
    <dbReference type="NCBI Taxonomy" id="408172"/>
    <lineage>
        <taxon>unclassified sequences</taxon>
        <taxon>metagenomes</taxon>
        <taxon>ecological metagenomes</taxon>
    </lineage>
</organism>
<dbReference type="InterPro" id="IPR037523">
    <property type="entry name" value="VOC_core"/>
</dbReference>
<dbReference type="Pfam" id="PF00903">
    <property type="entry name" value="Glyoxalase"/>
    <property type="match status" value="1"/>
</dbReference>
<sequence length="152" mass="16772">MRISHLEHFLIIADDIEETTSWYVDNLGFCVGETPDFGVPVNWLYLGDRDVIHVAQSNISNSSKRPVATRSEITKGGHPIHHVAFRASGLDETLVHLQANGIEYVEQQASGQNVYQVFLQDPNGITVELNFSAEEAAGRQAPKLALTLGEDD</sequence>
<name>A0A382CXW6_9ZZZZ</name>
<evidence type="ECO:0000313" key="2">
    <source>
        <dbReference type="EMBL" id="SVB30699.1"/>
    </source>
</evidence>
<proteinExistence type="predicted"/>
<dbReference type="AlphaFoldDB" id="A0A382CXW6"/>
<dbReference type="SUPFAM" id="SSF54593">
    <property type="entry name" value="Glyoxalase/Bleomycin resistance protein/Dihydroxybiphenyl dioxygenase"/>
    <property type="match status" value="1"/>
</dbReference>
<feature type="domain" description="VOC" evidence="1">
    <location>
        <begin position="5"/>
        <end position="132"/>
    </location>
</feature>
<evidence type="ECO:0000259" key="1">
    <source>
        <dbReference type="PROSITE" id="PS51819"/>
    </source>
</evidence>
<dbReference type="InterPro" id="IPR004360">
    <property type="entry name" value="Glyas_Fos-R_dOase_dom"/>
</dbReference>
<dbReference type="Gene3D" id="3.10.180.10">
    <property type="entry name" value="2,3-Dihydroxybiphenyl 1,2-Dioxygenase, domain 1"/>
    <property type="match status" value="1"/>
</dbReference>
<dbReference type="PANTHER" id="PTHR47802">
    <property type="entry name" value="GLYOXALASE FAMILY PROTEIN, EXPRESSED"/>
    <property type="match status" value="1"/>
</dbReference>
<dbReference type="InterPro" id="IPR029068">
    <property type="entry name" value="Glyas_Bleomycin-R_OHBP_Dase"/>
</dbReference>
<dbReference type="PANTHER" id="PTHR47802:SF1">
    <property type="entry name" value="GLYOXALASE FAMILY PROTEIN, EXPRESSED"/>
    <property type="match status" value="1"/>
</dbReference>